<proteinExistence type="predicted"/>
<dbReference type="Gene3D" id="1.10.287.770">
    <property type="entry name" value="YojJ-like"/>
    <property type="match status" value="1"/>
</dbReference>
<dbReference type="Proteomes" id="UP000887116">
    <property type="component" value="Unassembled WGS sequence"/>
</dbReference>
<sequence length="249" mass="29281">MKTYAGMQSDVSILENDRRNLLKLKYDKNKYKFRRPGLETRAHRGEMIRAEGCLLKWAIHYISFTVPTLVNPMEQFELIVPAEEAIFIERPKVTFSIHSPYLLDNNTLFKDKLNLGSSYDINIRLEEERFLPSPFLTDCMDYNALWEANGKNGPRSQMECKDWCWEPYYEICEGCDDDLQVFEKPEICTRGPEEIQKEELFGYIGGLMGCWLGISVFSCVDFFEKIWYCVRLKWKLRSKFKAIVAIQTK</sequence>
<keyword evidence="2" id="KW-1185">Reference proteome</keyword>
<evidence type="ECO:0000313" key="1">
    <source>
        <dbReference type="EMBL" id="GFQ84113.1"/>
    </source>
</evidence>
<gene>
    <name evidence="1" type="primary">NCL1_34368</name>
    <name evidence="1" type="ORF">TNCT_727511</name>
</gene>
<comment type="caution">
    <text evidence="1">The sequence shown here is derived from an EMBL/GenBank/DDBJ whole genome shotgun (WGS) entry which is preliminary data.</text>
</comment>
<protein>
    <submittedName>
        <fullName evidence="1">Uncharacterized protein</fullName>
    </submittedName>
</protein>
<dbReference type="AlphaFoldDB" id="A0A8X6FMH9"/>
<accession>A0A8X6FMH9</accession>
<evidence type="ECO:0000313" key="2">
    <source>
        <dbReference type="Proteomes" id="UP000887116"/>
    </source>
</evidence>
<dbReference type="EMBL" id="BMAO01012812">
    <property type="protein sequence ID" value="GFQ84113.1"/>
    <property type="molecule type" value="Genomic_DNA"/>
</dbReference>
<reference evidence="1" key="1">
    <citation type="submission" date="2020-07" db="EMBL/GenBank/DDBJ databases">
        <title>Multicomponent nature underlies the extraordinary mechanical properties of spider dragline silk.</title>
        <authorList>
            <person name="Kono N."/>
            <person name="Nakamura H."/>
            <person name="Mori M."/>
            <person name="Yoshida Y."/>
            <person name="Ohtoshi R."/>
            <person name="Malay A.D."/>
            <person name="Moran D.A.P."/>
            <person name="Tomita M."/>
            <person name="Numata K."/>
            <person name="Arakawa K."/>
        </authorList>
    </citation>
    <scope>NUCLEOTIDE SEQUENCE</scope>
</reference>
<organism evidence="1 2">
    <name type="scientific">Trichonephila clavata</name>
    <name type="common">Joro spider</name>
    <name type="synonym">Nephila clavata</name>
    <dbReference type="NCBI Taxonomy" id="2740835"/>
    <lineage>
        <taxon>Eukaryota</taxon>
        <taxon>Metazoa</taxon>
        <taxon>Ecdysozoa</taxon>
        <taxon>Arthropoda</taxon>
        <taxon>Chelicerata</taxon>
        <taxon>Arachnida</taxon>
        <taxon>Araneae</taxon>
        <taxon>Araneomorphae</taxon>
        <taxon>Entelegynae</taxon>
        <taxon>Araneoidea</taxon>
        <taxon>Nephilidae</taxon>
        <taxon>Trichonephila</taxon>
    </lineage>
</organism>
<name>A0A8X6FMH9_TRICU</name>